<keyword evidence="1" id="KW-0040">ANK repeat</keyword>
<comment type="caution">
    <text evidence="4">The sequence shown here is derived from an EMBL/GenBank/DDBJ whole genome shotgun (WGS) entry which is preliminary data.</text>
</comment>
<feature type="repeat" description="ANK" evidence="1">
    <location>
        <begin position="235"/>
        <end position="258"/>
    </location>
</feature>
<evidence type="ECO:0000313" key="4">
    <source>
        <dbReference type="EMBL" id="ROL43948.1"/>
    </source>
</evidence>
<dbReference type="InterPro" id="IPR036770">
    <property type="entry name" value="Ankyrin_rpt-contain_sf"/>
</dbReference>
<dbReference type="Gene3D" id="1.25.40.20">
    <property type="entry name" value="Ankyrin repeat-containing domain"/>
    <property type="match status" value="1"/>
</dbReference>
<dbReference type="SUPFAM" id="SSF48403">
    <property type="entry name" value="Ankyrin repeat"/>
    <property type="match status" value="1"/>
</dbReference>
<dbReference type="PROSITE" id="PS50297">
    <property type="entry name" value="ANK_REP_REGION"/>
    <property type="match status" value="1"/>
</dbReference>
<dbReference type="EMBL" id="RJVU01047120">
    <property type="protein sequence ID" value="ROL43948.1"/>
    <property type="molecule type" value="Genomic_DNA"/>
</dbReference>
<dbReference type="OrthoDB" id="9995210at2759"/>
<reference evidence="4 5" key="1">
    <citation type="submission" date="2018-10" db="EMBL/GenBank/DDBJ databases">
        <title>Genome assembly for a Yunnan-Guizhou Plateau 3E fish, Anabarilius grahami (Regan), and its evolutionary and genetic applications.</title>
        <authorList>
            <person name="Jiang W."/>
        </authorList>
    </citation>
    <scope>NUCLEOTIDE SEQUENCE [LARGE SCALE GENOMIC DNA]</scope>
    <source>
        <strain evidence="4">AG-KIZ</strain>
        <tissue evidence="4">Muscle</tissue>
    </source>
</reference>
<dbReference type="InterPro" id="IPR002110">
    <property type="entry name" value="Ankyrin_rpt"/>
</dbReference>
<dbReference type="GO" id="GO:0004359">
    <property type="term" value="F:glutaminase activity"/>
    <property type="evidence" value="ECO:0007669"/>
    <property type="project" value="InterPro"/>
</dbReference>
<accession>A0A3N0YDU3</accession>
<evidence type="ECO:0000256" key="2">
    <source>
        <dbReference type="SAM" id="MobiDB-lite"/>
    </source>
</evidence>
<dbReference type="Pfam" id="PF12796">
    <property type="entry name" value="Ank_2"/>
    <property type="match status" value="1"/>
</dbReference>
<name>A0A3N0YDU3_ANAGA</name>
<evidence type="ECO:0000256" key="1">
    <source>
        <dbReference type="PROSITE-ProRule" id="PRU00023"/>
    </source>
</evidence>
<dbReference type="SMART" id="SM00248">
    <property type="entry name" value="ANK"/>
    <property type="match status" value="1"/>
</dbReference>
<dbReference type="PROSITE" id="PS50088">
    <property type="entry name" value="ANK_REPEAT"/>
    <property type="match status" value="1"/>
</dbReference>
<keyword evidence="3" id="KW-1133">Transmembrane helix</keyword>
<keyword evidence="3" id="KW-0812">Transmembrane</keyword>
<feature type="region of interest" description="Disordered" evidence="2">
    <location>
        <begin position="20"/>
        <end position="40"/>
    </location>
</feature>
<dbReference type="GO" id="GO:0006537">
    <property type="term" value="P:glutamate biosynthetic process"/>
    <property type="evidence" value="ECO:0007669"/>
    <property type="project" value="TreeGrafter"/>
</dbReference>
<feature type="transmembrane region" description="Helical" evidence="3">
    <location>
        <begin position="182"/>
        <end position="200"/>
    </location>
</feature>
<sequence length="299" mass="33523">MTDAFTNRNADPVKFTAKETKSAGNIPHHVPRNTFPSQRPVNYVSPGSTGVPSFISNGGTKRTVPEQDKLQASQAWQHLGRPETHQGHFKKKVCVTGFVSFILKALQGRFVIPDFSTFTEETQKLFIKCKQLSSVKLATRPVTEEEEKYESVLNIIRRLCNKEHANLNCTRYFYETLIPPSAIVYLLVLISTVSIAIAVIKTCEKTSSVSTHSHFTYKRRKYLLSGADVNAVDYDGRSALHVAASEGRLDVIKFLVENAGANCTLKDRWGNTALQEAMRCNQDPAIQCLKKYTDYEESL</sequence>
<dbReference type="GO" id="GO:0006543">
    <property type="term" value="P:L-glutamine catabolic process"/>
    <property type="evidence" value="ECO:0007669"/>
    <property type="project" value="TreeGrafter"/>
</dbReference>
<evidence type="ECO:0000256" key="3">
    <source>
        <dbReference type="SAM" id="Phobius"/>
    </source>
</evidence>
<keyword evidence="5" id="KW-1185">Reference proteome</keyword>
<dbReference type="Proteomes" id="UP000281406">
    <property type="component" value="Unassembled WGS sequence"/>
</dbReference>
<organism evidence="4 5">
    <name type="scientific">Anabarilius grahami</name>
    <name type="common">Kanglang fish</name>
    <name type="synonym">Barilius grahami</name>
    <dbReference type="NCBI Taxonomy" id="495550"/>
    <lineage>
        <taxon>Eukaryota</taxon>
        <taxon>Metazoa</taxon>
        <taxon>Chordata</taxon>
        <taxon>Craniata</taxon>
        <taxon>Vertebrata</taxon>
        <taxon>Euteleostomi</taxon>
        <taxon>Actinopterygii</taxon>
        <taxon>Neopterygii</taxon>
        <taxon>Teleostei</taxon>
        <taxon>Ostariophysi</taxon>
        <taxon>Cypriniformes</taxon>
        <taxon>Xenocyprididae</taxon>
        <taxon>Xenocypridinae</taxon>
        <taxon>Xenocypridinae incertae sedis</taxon>
        <taxon>Anabarilius</taxon>
    </lineage>
</organism>
<dbReference type="PANTHER" id="PTHR12544:SF26">
    <property type="entry name" value="GLUTAMINASE"/>
    <property type="match status" value="1"/>
</dbReference>
<proteinExistence type="predicted"/>
<dbReference type="InterPro" id="IPR015868">
    <property type="entry name" value="Glutaminase"/>
</dbReference>
<dbReference type="AlphaFoldDB" id="A0A3N0YDU3"/>
<evidence type="ECO:0000313" key="5">
    <source>
        <dbReference type="Proteomes" id="UP000281406"/>
    </source>
</evidence>
<keyword evidence="3" id="KW-0472">Membrane</keyword>
<dbReference type="PANTHER" id="PTHR12544">
    <property type="entry name" value="GLUTAMINASE"/>
    <property type="match status" value="1"/>
</dbReference>
<gene>
    <name evidence="4" type="ORF">DPX16_11980</name>
</gene>
<protein>
    <submittedName>
        <fullName evidence="4">Glutaminase liver isoform, mitochondrial</fullName>
    </submittedName>
</protein>